<dbReference type="AlphaFoldDB" id="A0A6P2ZBX3"/>
<evidence type="ECO:0000313" key="5">
    <source>
        <dbReference type="Proteomes" id="UP000494109"/>
    </source>
</evidence>
<protein>
    <submittedName>
        <fullName evidence="4">Flavin reductase</fullName>
    </submittedName>
</protein>
<evidence type="ECO:0000256" key="1">
    <source>
        <dbReference type="ARBA" id="ARBA00008898"/>
    </source>
</evidence>
<reference evidence="4 5" key="1">
    <citation type="submission" date="2019-09" db="EMBL/GenBank/DDBJ databases">
        <authorList>
            <person name="Depoorter E."/>
        </authorList>
    </citation>
    <scope>NUCLEOTIDE SEQUENCE [LARGE SCALE GENOMIC DNA]</scope>
    <source>
        <strain evidence="4">R-71033</strain>
    </source>
</reference>
<sequence length="208" mass="22588">MIGKLKAVWISGSALNGSLNLSEYTALTFPNRTQYSVSTMSLSSTAIEPSSFREALGHYASGITVIASHVDGEPVGFTCQSFYSVSMSPPLVSFSVISSSASYPRIRRAGRFVVNILSDEQVGISNQFARRGTDKWHDVEWQESPLGNPIIAGSLHWLDCEIYAEHAAGDHLIVIGEVKALDLHEAAATRPLLYFKGQYRNLAAHGAV</sequence>
<dbReference type="Proteomes" id="UP000494109">
    <property type="component" value="Unassembled WGS sequence"/>
</dbReference>
<dbReference type="EMBL" id="CABVQS010000015">
    <property type="protein sequence ID" value="VWD28449.1"/>
    <property type="molecule type" value="Genomic_DNA"/>
</dbReference>
<accession>A0A6P2ZBX3</accession>
<keyword evidence="2" id="KW-0560">Oxidoreductase</keyword>
<dbReference type="InterPro" id="IPR050268">
    <property type="entry name" value="NADH-dep_flavin_reductase"/>
</dbReference>
<dbReference type="GO" id="GO:0042602">
    <property type="term" value="F:riboflavin reductase (NADPH) activity"/>
    <property type="evidence" value="ECO:0007669"/>
    <property type="project" value="TreeGrafter"/>
</dbReference>
<proteinExistence type="inferred from homology"/>
<name>A0A6P2ZBX3_9BURK</name>
<dbReference type="PANTHER" id="PTHR30466:SF11">
    <property type="entry name" value="FLAVIN-DEPENDENT MONOOXYGENASE, REDUCTASE SUBUNIT HSAB"/>
    <property type="match status" value="1"/>
</dbReference>
<evidence type="ECO:0000259" key="3">
    <source>
        <dbReference type="SMART" id="SM00903"/>
    </source>
</evidence>
<evidence type="ECO:0000313" key="4">
    <source>
        <dbReference type="EMBL" id="VWD28449.1"/>
    </source>
</evidence>
<evidence type="ECO:0000256" key="2">
    <source>
        <dbReference type="ARBA" id="ARBA00023002"/>
    </source>
</evidence>
<dbReference type="SUPFAM" id="SSF50475">
    <property type="entry name" value="FMN-binding split barrel"/>
    <property type="match status" value="1"/>
</dbReference>
<dbReference type="Pfam" id="PF01613">
    <property type="entry name" value="Flavin_Reduct"/>
    <property type="match status" value="1"/>
</dbReference>
<dbReference type="GO" id="GO:0010181">
    <property type="term" value="F:FMN binding"/>
    <property type="evidence" value="ECO:0007669"/>
    <property type="project" value="InterPro"/>
</dbReference>
<dbReference type="InterPro" id="IPR012349">
    <property type="entry name" value="Split_barrel_FMN-bd"/>
</dbReference>
<organism evidence="4 5">
    <name type="scientific">Burkholderia contaminans</name>
    <dbReference type="NCBI Taxonomy" id="488447"/>
    <lineage>
        <taxon>Bacteria</taxon>
        <taxon>Pseudomonadati</taxon>
        <taxon>Pseudomonadota</taxon>
        <taxon>Betaproteobacteria</taxon>
        <taxon>Burkholderiales</taxon>
        <taxon>Burkholderiaceae</taxon>
        <taxon>Burkholderia</taxon>
        <taxon>Burkholderia cepacia complex</taxon>
    </lineage>
</organism>
<feature type="domain" description="Flavin reductase like" evidence="3">
    <location>
        <begin position="56"/>
        <end position="201"/>
    </location>
</feature>
<comment type="similarity">
    <text evidence="1">Belongs to the non-flavoprotein flavin reductase family.</text>
</comment>
<dbReference type="Gene3D" id="2.30.110.10">
    <property type="entry name" value="Electron Transport, Fmn-binding Protein, Chain A"/>
    <property type="match status" value="1"/>
</dbReference>
<dbReference type="PANTHER" id="PTHR30466">
    <property type="entry name" value="FLAVIN REDUCTASE"/>
    <property type="match status" value="1"/>
</dbReference>
<dbReference type="SMART" id="SM00903">
    <property type="entry name" value="Flavin_Reduct"/>
    <property type="match status" value="1"/>
</dbReference>
<dbReference type="InterPro" id="IPR002563">
    <property type="entry name" value="Flavin_Rdtase-like_dom"/>
</dbReference>
<gene>
    <name evidence="4" type="ORF">BCO71033_03695</name>
</gene>